<sequence>MSTSSQTLIRILRAAHCRSTHHHFALDATELVQTDSGKRLVSQLLRHHGRYLTGAKDPDTRFRDFQNHVIHVDDGYWGGAPRVAHQWYDRLQRYLHQSRYSDAAHAAGVLSHYFTDPIQPLHTAQTPLEKVLHRPIEWCITQNYPNLLAEWKSNPTRIVFQLSDQSGWLGEAILQSARLAHGHYQTLLDHFDLAACEKNSRQGLTTVSRRIVSQLIGLSVTGWARILERAAEEAERRNQQTIPVAGLTLPMVLSGIRVPDRLWVRRITHKVEREKVENLIAEFRRTGDVTQNLASEVRVLQRVREIHEREKDYRQRKAELAAAHKALVQAEEDRQQRETVEANVLPFIQTHDNIRLHLPDPLVDAPSIGKKTAARFAGIGIHTVGEFLQADVPTMARRLDTRWITEDTLQAWRCQALLMCQLPSMLAREVQLLVGAGYTTTDALAKSNSDSLYQAVTQFAETYSGRRYLRGAETPTRDRLDIIIGDAAHAMIKVKRGQASEEQASDTAPTISTIQSFDAAAARRRAA</sequence>
<dbReference type="EMBL" id="JAJKFW010000025">
    <property type="protein sequence ID" value="MCC9643989.1"/>
    <property type="molecule type" value="Genomic_DNA"/>
</dbReference>
<dbReference type="InterPro" id="IPR025567">
    <property type="entry name" value="DUF4332"/>
</dbReference>
<name>A0ABS8NKU1_9BACT</name>
<dbReference type="PANTHER" id="PTHR31294">
    <property type="match status" value="1"/>
</dbReference>
<protein>
    <submittedName>
        <fullName evidence="2">DUF4332 domain-containing protein</fullName>
    </submittedName>
</protein>
<dbReference type="Proteomes" id="UP001430306">
    <property type="component" value="Unassembled WGS sequence"/>
</dbReference>
<evidence type="ECO:0000259" key="1">
    <source>
        <dbReference type="Pfam" id="PF14229"/>
    </source>
</evidence>
<evidence type="ECO:0000313" key="2">
    <source>
        <dbReference type="EMBL" id="MCC9643989.1"/>
    </source>
</evidence>
<dbReference type="InterPro" id="IPR008947">
    <property type="entry name" value="PLipase_C/P1_nuclease_dom_sf"/>
</dbReference>
<gene>
    <name evidence="2" type="ORF">LOC71_17030</name>
</gene>
<keyword evidence="3" id="KW-1185">Reference proteome</keyword>
<dbReference type="PANTHER" id="PTHR31294:SF8">
    <property type="entry name" value="KERATIN-ASSOCIATED PROTEIN 21-1-RELATED"/>
    <property type="match status" value="1"/>
</dbReference>
<proteinExistence type="predicted"/>
<evidence type="ECO:0000313" key="3">
    <source>
        <dbReference type="Proteomes" id="UP001430306"/>
    </source>
</evidence>
<feature type="domain" description="DUF4332" evidence="1">
    <location>
        <begin position="366"/>
        <end position="477"/>
    </location>
</feature>
<dbReference type="Pfam" id="PF14229">
    <property type="entry name" value="DUF4332"/>
    <property type="match status" value="1"/>
</dbReference>
<accession>A0ABS8NKU1</accession>
<organism evidence="2 3">
    <name type="scientific">Rhodopirellula halodulae</name>
    <dbReference type="NCBI Taxonomy" id="2894198"/>
    <lineage>
        <taxon>Bacteria</taxon>
        <taxon>Pseudomonadati</taxon>
        <taxon>Planctomycetota</taxon>
        <taxon>Planctomycetia</taxon>
        <taxon>Pirellulales</taxon>
        <taxon>Pirellulaceae</taxon>
        <taxon>Rhodopirellula</taxon>
    </lineage>
</organism>
<dbReference type="Gene3D" id="1.10.575.10">
    <property type="entry name" value="P1 Nuclease"/>
    <property type="match status" value="1"/>
</dbReference>
<comment type="caution">
    <text evidence="2">The sequence shown here is derived from an EMBL/GenBank/DDBJ whole genome shotgun (WGS) entry which is preliminary data.</text>
</comment>
<dbReference type="RefSeq" id="WP_230275031.1">
    <property type="nucleotide sequence ID" value="NZ_JAJKFW010000025.1"/>
</dbReference>
<dbReference type="SUPFAM" id="SSF48537">
    <property type="entry name" value="Phospholipase C/P1 nuclease"/>
    <property type="match status" value="1"/>
</dbReference>
<reference evidence="2" key="1">
    <citation type="submission" date="2021-11" db="EMBL/GenBank/DDBJ databases">
        <title>Genome sequence.</title>
        <authorList>
            <person name="Sun Q."/>
        </authorList>
    </citation>
    <scope>NUCLEOTIDE SEQUENCE</scope>
    <source>
        <strain evidence="2">JC740</strain>
    </source>
</reference>
<dbReference type="CDD" id="cd10981">
    <property type="entry name" value="ZnPC_S1P1"/>
    <property type="match status" value="1"/>
</dbReference>